<keyword evidence="1" id="KW-0175">Coiled coil</keyword>
<feature type="coiled-coil region" evidence="1">
    <location>
        <begin position="400"/>
        <end position="467"/>
    </location>
</feature>
<evidence type="ECO:0000256" key="2">
    <source>
        <dbReference type="SAM" id="MobiDB-lite"/>
    </source>
</evidence>
<reference evidence="4" key="1">
    <citation type="submission" date="2017-01" db="EMBL/GenBank/DDBJ databases">
        <title>Comparative genomics of anhydrobiosis in the tardigrade Hypsibius dujardini.</title>
        <authorList>
            <person name="Yoshida Y."/>
            <person name="Koutsovoulos G."/>
            <person name="Laetsch D."/>
            <person name="Stevens L."/>
            <person name="Kumar S."/>
            <person name="Horikawa D."/>
            <person name="Ishino K."/>
            <person name="Komine S."/>
            <person name="Tomita M."/>
            <person name="Blaxter M."/>
            <person name="Arakawa K."/>
        </authorList>
    </citation>
    <scope>NUCLEOTIDE SEQUENCE [LARGE SCALE GENOMIC DNA]</scope>
    <source>
        <strain evidence="4">Z151</strain>
    </source>
</reference>
<dbReference type="AlphaFoldDB" id="A0A1W0WEX4"/>
<accession>A0A1W0WEX4</accession>
<organism evidence="3 4">
    <name type="scientific">Hypsibius exemplaris</name>
    <name type="common">Freshwater tardigrade</name>
    <dbReference type="NCBI Taxonomy" id="2072580"/>
    <lineage>
        <taxon>Eukaryota</taxon>
        <taxon>Metazoa</taxon>
        <taxon>Ecdysozoa</taxon>
        <taxon>Tardigrada</taxon>
        <taxon>Eutardigrada</taxon>
        <taxon>Parachela</taxon>
        <taxon>Hypsibioidea</taxon>
        <taxon>Hypsibiidae</taxon>
        <taxon>Hypsibius</taxon>
    </lineage>
</organism>
<sequence length="570" mass="64820">MPSNDKIESKWRNSLHSRSSGTILDETSPASQNVHSTSSSSSSNCPLLLPPIRRRRMASQVLHTAAPTHLTSVLMGSSSPRYSKDHLPPSPGEIISRSSNASSTRRSQQQKGSLTDEEKYRDLNASDLIIIIDMQQTLLDQLNLENKDFTSKQLNLESTVQSLLEENDRLNAALRMNLAHANLDRFSQLPETEFVEAATSTEASLVTSWESERQQLISANAKLKEELEVLKKQLSDKESALEEARRTHAAEKKTPDFYLDLENLVQTLGHTVDRYRDREEQTQLDLSELKGECARLVSENRHFVESSRRLGIELQEAKISIERTAGEFERKYAADITRETKILRAELAEEQQHSLEGTKQIQALKVSLMEEREKFRTVAEENEQRKSQARVREEVSEASRKEISLELADCKAELASLQEKLRATNQISQSSELHHSLKRLQLSNDRVRDLRQRLQTTEAELSTLSDQLPASLKRTSSLEDNLRREVQSGRTKPTTLASNVEMDNLMAELQRVQSLREMERLQVLAADEEYAALMDHQVNLTERFKLECSMLLKSWSDAETARSKLSRSTN</sequence>
<feature type="compositionally biased region" description="Polar residues" evidence="2">
    <location>
        <begin position="12"/>
        <end position="22"/>
    </location>
</feature>
<comment type="caution">
    <text evidence="3">The sequence shown here is derived from an EMBL/GenBank/DDBJ whole genome shotgun (WGS) entry which is preliminary data.</text>
</comment>
<keyword evidence="4" id="KW-1185">Reference proteome</keyword>
<proteinExistence type="predicted"/>
<feature type="coiled-coil region" evidence="1">
    <location>
        <begin position="206"/>
        <end position="292"/>
    </location>
</feature>
<dbReference type="OrthoDB" id="10650752at2759"/>
<feature type="compositionally biased region" description="Polar residues" evidence="2">
    <location>
        <begin position="72"/>
        <end position="81"/>
    </location>
</feature>
<feature type="compositionally biased region" description="Low complexity" evidence="2">
    <location>
        <begin position="36"/>
        <end position="48"/>
    </location>
</feature>
<feature type="region of interest" description="Disordered" evidence="2">
    <location>
        <begin position="1"/>
        <end position="48"/>
    </location>
</feature>
<protein>
    <submittedName>
        <fullName evidence="3">Uncharacterized protein</fullName>
    </submittedName>
</protein>
<dbReference type="Proteomes" id="UP000192578">
    <property type="component" value="Unassembled WGS sequence"/>
</dbReference>
<feature type="region of interest" description="Disordered" evidence="2">
    <location>
        <begin position="72"/>
        <end position="118"/>
    </location>
</feature>
<feature type="compositionally biased region" description="Basic and acidic residues" evidence="2">
    <location>
        <begin position="1"/>
        <end position="11"/>
    </location>
</feature>
<evidence type="ECO:0000256" key="1">
    <source>
        <dbReference type="SAM" id="Coils"/>
    </source>
</evidence>
<dbReference type="EMBL" id="MTYJ01000117">
    <property type="protein sequence ID" value="OQV13749.1"/>
    <property type="molecule type" value="Genomic_DNA"/>
</dbReference>
<name>A0A1W0WEX4_HYPEX</name>
<evidence type="ECO:0000313" key="4">
    <source>
        <dbReference type="Proteomes" id="UP000192578"/>
    </source>
</evidence>
<feature type="compositionally biased region" description="Low complexity" evidence="2">
    <location>
        <begin position="96"/>
        <end position="110"/>
    </location>
</feature>
<gene>
    <name evidence="3" type="ORF">BV898_12064</name>
</gene>
<evidence type="ECO:0000313" key="3">
    <source>
        <dbReference type="EMBL" id="OQV13749.1"/>
    </source>
</evidence>